<dbReference type="Proteomes" id="UP000314294">
    <property type="component" value="Unassembled WGS sequence"/>
</dbReference>
<gene>
    <name evidence="2" type="ORF">EYF80_027359</name>
</gene>
<feature type="region of interest" description="Disordered" evidence="1">
    <location>
        <begin position="1"/>
        <end position="63"/>
    </location>
</feature>
<dbReference type="EMBL" id="SRLO01000293">
    <property type="protein sequence ID" value="TNN62451.1"/>
    <property type="molecule type" value="Genomic_DNA"/>
</dbReference>
<evidence type="ECO:0000256" key="1">
    <source>
        <dbReference type="SAM" id="MobiDB-lite"/>
    </source>
</evidence>
<sequence length="63" mass="7190">MFVNESSFRNTSRLGTISEQQSGSWYSQKLPRGNHGSKTSLHPPLEENKTERQRVNTTVLREG</sequence>
<proteinExistence type="predicted"/>
<reference evidence="2 3" key="1">
    <citation type="submission" date="2019-03" db="EMBL/GenBank/DDBJ databases">
        <title>First draft genome of Liparis tanakae, snailfish: a comprehensive survey of snailfish specific genes.</title>
        <authorList>
            <person name="Kim W."/>
            <person name="Song I."/>
            <person name="Jeong J.-H."/>
            <person name="Kim D."/>
            <person name="Kim S."/>
            <person name="Ryu S."/>
            <person name="Song J.Y."/>
            <person name="Lee S.K."/>
        </authorList>
    </citation>
    <scope>NUCLEOTIDE SEQUENCE [LARGE SCALE GENOMIC DNA]</scope>
    <source>
        <tissue evidence="2">Muscle</tissue>
    </source>
</reference>
<name>A0A4Z2HA21_9TELE</name>
<organism evidence="2 3">
    <name type="scientific">Liparis tanakae</name>
    <name type="common">Tanaka's snailfish</name>
    <dbReference type="NCBI Taxonomy" id="230148"/>
    <lineage>
        <taxon>Eukaryota</taxon>
        <taxon>Metazoa</taxon>
        <taxon>Chordata</taxon>
        <taxon>Craniata</taxon>
        <taxon>Vertebrata</taxon>
        <taxon>Euteleostomi</taxon>
        <taxon>Actinopterygii</taxon>
        <taxon>Neopterygii</taxon>
        <taxon>Teleostei</taxon>
        <taxon>Neoteleostei</taxon>
        <taxon>Acanthomorphata</taxon>
        <taxon>Eupercaria</taxon>
        <taxon>Perciformes</taxon>
        <taxon>Cottioidei</taxon>
        <taxon>Cottales</taxon>
        <taxon>Liparidae</taxon>
        <taxon>Liparis</taxon>
    </lineage>
</organism>
<dbReference type="AlphaFoldDB" id="A0A4Z2HA21"/>
<feature type="compositionally biased region" description="Polar residues" evidence="1">
    <location>
        <begin position="1"/>
        <end position="27"/>
    </location>
</feature>
<comment type="caution">
    <text evidence="2">The sequence shown here is derived from an EMBL/GenBank/DDBJ whole genome shotgun (WGS) entry which is preliminary data.</text>
</comment>
<accession>A0A4Z2HA21</accession>
<keyword evidence="3" id="KW-1185">Reference proteome</keyword>
<evidence type="ECO:0000313" key="2">
    <source>
        <dbReference type="EMBL" id="TNN62451.1"/>
    </source>
</evidence>
<evidence type="ECO:0000313" key="3">
    <source>
        <dbReference type="Proteomes" id="UP000314294"/>
    </source>
</evidence>
<feature type="compositionally biased region" description="Basic and acidic residues" evidence="1">
    <location>
        <begin position="44"/>
        <end position="54"/>
    </location>
</feature>
<protein>
    <submittedName>
        <fullName evidence="2">Uncharacterized protein</fullName>
    </submittedName>
</protein>